<protein>
    <submittedName>
        <fullName evidence="2">Alpha/beta fold hydrolase</fullName>
    </submittedName>
</protein>
<gene>
    <name evidence="2" type="ORF">GJV26_25010</name>
</gene>
<organism evidence="2 3">
    <name type="scientific">Pseudoduganella dura</name>
    <dbReference type="NCBI Taxonomy" id="321982"/>
    <lineage>
        <taxon>Bacteria</taxon>
        <taxon>Pseudomonadati</taxon>
        <taxon>Pseudomonadota</taxon>
        <taxon>Betaproteobacteria</taxon>
        <taxon>Burkholderiales</taxon>
        <taxon>Oxalobacteraceae</taxon>
        <taxon>Telluria group</taxon>
        <taxon>Pseudoduganella</taxon>
    </lineage>
</organism>
<dbReference type="PANTHER" id="PTHR43798">
    <property type="entry name" value="MONOACYLGLYCEROL LIPASE"/>
    <property type="match status" value="1"/>
</dbReference>
<evidence type="ECO:0000313" key="3">
    <source>
        <dbReference type="Proteomes" id="UP000431684"/>
    </source>
</evidence>
<dbReference type="EMBL" id="WNWM01000002">
    <property type="protein sequence ID" value="MUI15690.1"/>
    <property type="molecule type" value="Genomic_DNA"/>
</dbReference>
<reference evidence="2 3" key="1">
    <citation type="submission" date="2019-11" db="EMBL/GenBank/DDBJ databases">
        <title>Draft Genome Sequences of Six Type Strains of the Genus Massilia.</title>
        <authorList>
            <person name="Miess H."/>
            <person name="Frediansyah A."/>
            <person name="Goeker M."/>
            <person name="Gross H."/>
        </authorList>
    </citation>
    <scope>NUCLEOTIDE SEQUENCE [LARGE SCALE GENOMIC DNA]</scope>
    <source>
        <strain evidence="2 3">DSM 17513</strain>
    </source>
</reference>
<evidence type="ECO:0000313" key="2">
    <source>
        <dbReference type="EMBL" id="MUI15690.1"/>
    </source>
</evidence>
<dbReference type="InterPro" id="IPR029058">
    <property type="entry name" value="AB_hydrolase_fold"/>
</dbReference>
<dbReference type="Gene3D" id="3.40.50.1820">
    <property type="entry name" value="alpha/beta hydrolase"/>
    <property type="match status" value="1"/>
</dbReference>
<feature type="domain" description="AB hydrolase-1" evidence="1">
    <location>
        <begin position="40"/>
        <end position="290"/>
    </location>
</feature>
<dbReference type="InterPro" id="IPR000073">
    <property type="entry name" value="AB_hydrolase_1"/>
</dbReference>
<evidence type="ECO:0000259" key="1">
    <source>
        <dbReference type="Pfam" id="PF12697"/>
    </source>
</evidence>
<dbReference type="InterPro" id="IPR050266">
    <property type="entry name" value="AB_hydrolase_sf"/>
</dbReference>
<keyword evidence="3" id="KW-1185">Reference proteome</keyword>
<dbReference type="AlphaFoldDB" id="A0A6I3XMC7"/>
<dbReference type="GO" id="GO:0016787">
    <property type="term" value="F:hydrolase activity"/>
    <property type="evidence" value="ECO:0007669"/>
    <property type="project" value="UniProtKB-KW"/>
</dbReference>
<name>A0A6I3XMC7_9BURK</name>
<dbReference type="OrthoDB" id="8543939at2"/>
<comment type="caution">
    <text evidence="2">The sequence shown here is derived from an EMBL/GenBank/DDBJ whole genome shotgun (WGS) entry which is preliminary data.</text>
</comment>
<proteinExistence type="predicted"/>
<dbReference type="SUPFAM" id="SSF53474">
    <property type="entry name" value="alpha/beta-Hydrolases"/>
    <property type="match status" value="1"/>
</dbReference>
<sequence>MASNKPAIRSVIKSVQCISPAGLHRMAYQEWGDPANPRVLVCVHGVTRVSDDFDDLARALADTYRVVCPDVVGRGRSGRLRNPDLYRVPQYVSDMVTLLARVCAGGGADTRVAWFGTSMGGLIGMGLASLPDSPIGRLVLNDIGPVLDPAALRRIGDYIGQDVRFASFAEGARFVRDVSASFGPHTEAQWEKMARDVLRQEADGSWVRHYDLALAQPFRAATPESVAADEHVLWAAYDAIRCPTLLVRGAASDLLSHATAQAMTQRGPRARLVEIAGVGHAPTFVHDDQIAIAREFLLEL</sequence>
<keyword evidence="2" id="KW-0378">Hydrolase</keyword>
<dbReference type="GO" id="GO:0016020">
    <property type="term" value="C:membrane"/>
    <property type="evidence" value="ECO:0007669"/>
    <property type="project" value="TreeGrafter"/>
</dbReference>
<dbReference type="Proteomes" id="UP000431684">
    <property type="component" value="Unassembled WGS sequence"/>
</dbReference>
<accession>A0A6I3XMC7</accession>
<dbReference type="PANTHER" id="PTHR43798:SF33">
    <property type="entry name" value="HYDROLASE, PUTATIVE (AFU_ORTHOLOGUE AFUA_2G14860)-RELATED"/>
    <property type="match status" value="1"/>
</dbReference>
<dbReference type="Pfam" id="PF12697">
    <property type="entry name" value="Abhydrolase_6"/>
    <property type="match status" value="1"/>
</dbReference>